<protein>
    <submittedName>
        <fullName evidence="11">Uncharacterized protein LOC106151426</fullName>
    </submittedName>
</protein>
<reference evidence="11" key="1">
    <citation type="submission" date="2025-08" db="UniProtKB">
        <authorList>
            <consortium name="RefSeq"/>
        </authorList>
    </citation>
    <scope>IDENTIFICATION</scope>
    <source>
        <tissue evidence="11">Gonads</tissue>
    </source>
</reference>
<dbReference type="GeneID" id="106151426"/>
<dbReference type="Pfam" id="PF13613">
    <property type="entry name" value="HTH_Tnp_4"/>
    <property type="match status" value="1"/>
</dbReference>
<comment type="cofactor">
    <cofactor evidence="1">
        <name>a divalent metal cation</name>
        <dbReference type="ChEBI" id="CHEBI:60240"/>
    </cofactor>
</comment>
<feature type="region of interest" description="Disordered" evidence="8">
    <location>
        <begin position="73"/>
        <end position="107"/>
    </location>
</feature>
<evidence type="ECO:0000259" key="9">
    <source>
        <dbReference type="PROSITE" id="PS50950"/>
    </source>
</evidence>
<evidence type="ECO:0000256" key="6">
    <source>
        <dbReference type="PROSITE-ProRule" id="PRU00309"/>
    </source>
</evidence>
<feature type="domain" description="THAP-type" evidence="9">
    <location>
        <begin position="6"/>
        <end position="86"/>
    </location>
</feature>
<accession>A0A1S3H4S3</accession>
<dbReference type="OrthoDB" id="6117952at2759"/>
<dbReference type="InParanoid" id="A0A1S3H4S3"/>
<keyword evidence="7" id="KW-0175">Coiled coil</keyword>
<feature type="compositionally biased region" description="Polar residues" evidence="8">
    <location>
        <begin position="79"/>
        <end position="107"/>
    </location>
</feature>
<gene>
    <name evidence="11" type="primary">LOC106151426</name>
</gene>
<dbReference type="SUPFAM" id="SSF57716">
    <property type="entry name" value="Glucocorticoid receptor-like (DNA-binding domain)"/>
    <property type="match status" value="1"/>
</dbReference>
<organism evidence="10 11">
    <name type="scientific">Lingula anatina</name>
    <name type="common">Brachiopod</name>
    <name type="synonym">Lingula unguis</name>
    <dbReference type="NCBI Taxonomy" id="7574"/>
    <lineage>
        <taxon>Eukaryota</taxon>
        <taxon>Metazoa</taxon>
        <taxon>Spiralia</taxon>
        <taxon>Lophotrochozoa</taxon>
        <taxon>Brachiopoda</taxon>
        <taxon>Linguliformea</taxon>
        <taxon>Lingulata</taxon>
        <taxon>Lingulida</taxon>
        <taxon>Linguloidea</taxon>
        <taxon>Lingulidae</taxon>
        <taxon>Lingula</taxon>
    </lineage>
</organism>
<feature type="coiled-coil region" evidence="7">
    <location>
        <begin position="150"/>
        <end position="184"/>
    </location>
</feature>
<evidence type="ECO:0000256" key="7">
    <source>
        <dbReference type="SAM" id="Coils"/>
    </source>
</evidence>
<keyword evidence="2" id="KW-0479">Metal-binding</keyword>
<name>A0A1S3H4S3_LINAN</name>
<evidence type="ECO:0000256" key="5">
    <source>
        <dbReference type="ARBA" id="ARBA00023125"/>
    </source>
</evidence>
<evidence type="ECO:0000256" key="8">
    <source>
        <dbReference type="SAM" id="MobiDB-lite"/>
    </source>
</evidence>
<dbReference type="GO" id="GO:0008270">
    <property type="term" value="F:zinc ion binding"/>
    <property type="evidence" value="ECO:0007669"/>
    <property type="project" value="UniProtKB-KW"/>
</dbReference>
<keyword evidence="10" id="KW-1185">Reference proteome</keyword>
<dbReference type="AlphaFoldDB" id="A0A1S3H4S3"/>
<evidence type="ECO:0000313" key="11">
    <source>
        <dbReference type="RefSeq" id="XP_013380134.1"/>
    </source>
</evidence>
<dbReference type="InterPro" id="IPR027805">
    <property type="entry name" value="Transposase_HTH_dom"/>
</dbReference>
<dbReference type="KEGG" id="lak:106151426"/>
<dbReference type="PROSITE" id="PS50950">
    <property type="entry name" value="ZF_THAP"/>
    <property type="match status" value="1"/>
</dbReference>
<dbReference type="InterPro" id="IPR006612">
    <property type="entry name" value="THAP_Znf"/>
</dbReference>
<dbReference type="GO" id="GO:0003677">
    <property type="term" value="F:DNA binding"/>
    <property type="evidence" value="ECO:0007669"/>
    <property type="project" value="UniProtKB-UniRule"/>
</dbReference>
<dbReference type="Pfam" id="PF05485">
    <property type="entry name" value="THAP"/>
    <property type="match status" value="1"/>
</dbReference>
<dbReference type="PANTHER" id="PTHR23080:SF143">
    <property type="entry name" value="SI:DKEY-56D12.4"/>
    <property type="match status" value="1"/>
</dbReference>
<sequence length="486" mass="55970">MKKAYVGDYCCVPGCTNSRGKCNREGQAISFYQFPKDVSRKHNWLCHIPVEKDFTPTTSTRICSVHFAGGRKNDDPTHPSYSPTIFPNSSSKPRTTNNSLSANRSYNQKPKHIFRKRSSTGRQAAGRPKVARLLDCLNEAGDHDYYTTNKQQNLTKIQQLEKEVTELKEQISDLKGKFLRLENIKDDDRKFQFWTNLPNFLVFSSLCDYLKTRTDSNNLCYWNGEATNTTGMTSKKGPTRKFTFEEEFFMVLVKLKTGKFNEDIAQTFDISTGHFSKIFTTWINFLSNELKTLFEMKYSTEEQPNCFQSFDNLKIILDCTELLLQKSSSLDSRKSTFSNYKHHDTVKFLVGISPNLAVNFVSSAWGGRASDKHITLNSEPLLHGLKRGDLVMSDRGFTVSDELEFQGVKIVMPDFKGRERVQFTNAESNRSNKISHARIHVERIIQRIKTFHLLEQIVKLNMFDLFEQIFVVCAYLTNFQLPVIKK</sequence>
<evidence type="ECO:0000313" key="10">
    <source>
        <dbReference type="Proteomes" id="UP000085678"/>
    </source>
</evidence>
<dbReference type="Pfam" id="PF13359">
    <property type="entry name" value="DDE_Tnp_4"/>
    <property type="match status" value="1"/>
</dbReference>
<dbReference type="Proteomes" id="UP000085678">
    <property type="component" value="Unplaced"/>
</dbReference>
<keyword evidence="5 6" id="KW-0238">DNA-binding</keyword>
<keyword evidence="4" id="KW-0862">Zinc</keyword>
<evidence type="ECO:0000256" key="4">
    <source>
        <dbReference type="ARBA" id="ARBA00022833"/>
    </source>
</evidence>
<dbReference type="PANTHER" id="PTHR23080">
    <property type="entry name" value="THAP DOMAIN PROTEIN"/>
    <property type="match status" value="1"/>
</dbReference>
<dbReference type="SMART" id="SM00980">
    <property type="entry name" value="THAP"/>
    <property type="match status" value="1"/>
</dbReference>
<dbReference type="InterPro" id="IPR027806">
    <property type="entry name" value="HARBI1_dom"/>
</dbReference>
<proteinExistence type="predicted"/>
<dbReference type="RefSeq" id="XP_013380134.1">
    <property type="nucleotide sequence ID" value="XM_013524680.1"/>
</dbReference>
<evidence type="ECO:0000256" key="3">
    <source>
        <dbReference type="ARBA" id="ARBA00022771"/>
    </source>
</evidence>
<evidence type="ECO:0000256" key="1">
    <source>
        <dbReference type="ARBA" id="ARBA00001968"/>
    </source>
</evidence>
<evidence type="ECO:0000256" key="2">
    <source>
        <dbReference type="ARBA" id="ARBA00022723"/>
    </source>
</evidence>
<keyword evidence="3 6" id="KW-0863">Zinc-finger</keyword>